<dbReference type="SUPFAM" id="SSF75217">
    <property type="entry name" value="alpha/beta knot"/>
    <property type="match status" value="1"/>
</dbReference>
<evidence type="ECO:0000256" key="8">
    <source>
        <dbReference type="ARBA" id="ARBA00022691"/>
    </source>
</evidence>
<dbReference type="NCBIfam" id="TIGR00046">
    <property type="entry name" value="RsmE family RNA methyltransferase"/>
    <property type="match status" value="1"/>
</dbReference>
<evidence type="ECO:0000259" key="11">
    <source>
        <dbReference type="Pfam" id="PF04452"/>
    </source>
</evidence>
<dbReference type="InterPro" id="IPR029028">
    <property type="entry name" value="Alpha/beta_knot_MTases"/>
</dbReference>
<evidence type="ECO:0000256" key="9">
    <source>
        <dbReference type="ARBA" id="ARBA00025699"/>
    </source>
</evidence>
<evidence type="ECO:0000256" key="3">
    <source>
        <dbReference type="ARBA" id="ARBA00012328"/>
    </source>
</evidence>
<dbReference type="GO" id="GO:0005737">
    <property type="term" value="C:cytoplasm"/>
    <property type="evidence" value="ECO:0007669"/>
    <property type="project" value="UniProtKB-SubCell"/>
</dbReference>
<evidence type="ECO:0000256" key="7">
    <source>
        <dbReference type="ARBA" id="ARBA00022679"/>
    </source>
</evidence>
<sequence length="225" mass="24263">MMDELRRSSAHVFVEDISHPVLTDGDVHHLSRVLRLKNGEVVTCSDGHGAWRVTHWKDGAVESVSEVVTEPERSISLTVAIAPVKGDKTDLTIEKLVEIGIDRIAILQPLERRVGRWASDKTSQVMDRYRRIALAAAMQSRRVYLPEIMGPVSLGALGADAVVMAEPGGQASWDGVRTLVIGPEGGFSPSELASSLPTIDLGSTILRAETAAIVGASLMVAHSRR</sequence>
<dbReference type="PANTHER" id="PTHR30027">
    <property type="entry name" value="RIBOSOMAL RNA SMALL SUBUNIT METHYLTRANSFERASE E"/>
    <property type="match status" value="1"/>
</dbReference>
<feature type="domain" description="Ribosomal RNA small subunit methyltransferase E PUA-like" evidence="12">
    <location>
        <begin position="22"/>
        <end position="51"/>
    </location>
</feature>
<feature type="domain" description="Ribosomal RNA small subunit methyltransferase E methyltransferase" evidence="11">
    <location>
        <begin position="72"/>
        <end position="219"/>
    </location>
</feature>
<evidence type="ECO:0000259" key="12">
    <source>
        <dbReference type="Pfam" id="PF20260"/>
    </source>
</evidence>
<evidence type="ECO:0000256" key="6">
    <source>
        <dbReference type="ARBA" id="ARBA00022603"/>
    </source>
</evidence>
<keyword evidence="6" id="KW-0489">Methyltransferase</keyword>
<comment type="function">
    <text evidence="9">Specifically methylates the N3 position of the uracil ring of uridine 1498 (m3U1498) in 16S rRNA. Acts on the fully assembled 30S ribosomal subunit.</text>
</comment>
<comment type="subcellular location">
    <subcellularLocation>
        <location evidence="1">Cytoplasm</location>
    </subcellularLocation>
</comment>
<evidence type="ECO:0000313" key="13">
    <source>
        <dbReference type="EMBL" id="CAB4559710.1"/>
    </source>
</evidence>
<keyword evidence="7" id="KW-0808">Transferase</keyword>
<name>A0A6J6D6Z2_9ZZZZ</name>
<evidence type="ECO:0000256" key="2">
    <source>
        <dbReference type="ARBA" id="ARBA00005528"/>
    </source>
</evidence>
<dbReference type="InterPro" id="IPR046887">
    <property type="entry name" value="RsmE_PUA-like"/>
</dbReference>
<evidence type="ECO:0000256" key="1">
    <source>
        <dbReference type="ARBA" id="ARBA00004496"/>
    </source>
</evidence>
<dbReference type="PIRSF" id="PIRSF015601">
    <property type="entry name" value="MTase_slr0722"/>
    <property type="match status" value="1"/>
</dbReference>
<keyword evidence="4" id="KW-0963">Cytoplasm</keyword>
<dbReference type="InterPro" id="IPR015947">
    <property type="entry name" value="PUA-like_sf"/>
</dbReference>
<dbReference type="Pfam" id="PF20260">
    <property type="entry name" value="PUA_4"/>
    <property type="match status" value="1"/>
</dbReference>
<dbReference type="InterPro" id="IPR029026">
    <property type="entry name" value="tRNA_m1G_MTases_N"/>
</dbReference>
<dbReference type="CDD" id="cd18084">
    <property type="entry name" value="RsmE-like"/>
    <property type="match status" value="1"/>
</dbReference>
<proteinExistence type="inferred from homology"/>
<dbReference type="GO" id="GO:0070475">
    <property type="term" value="P:rRNA base methylation"/>
    <property type="evidence" value="ECO:0007669"/>
    <property type="project" value="TreeGrafter"/>
</dbReference>
<comment type="catalytic activity">
    <reaction evidence="10">
        <text>uridine(1498) in 16S rRNA + S-adenosyl-L-methionine = N(3)-methyluridine(1498) in 16S rRNA + S-adenosyl-L-homocysteine + H(+)</text>
        <dbReference type="Rhea" id="RHEA:42920"/>
        <dbReference type="Rhea" id="RHEA-COMP:10283"/>
        <dbReference type="Rhea" id="RHEA-COMP:10284"/>
        <dbReference type="ChEBI" id="CHEBI:15378"/>
        <dbReference type="ChEBI" id="CHEBI:57856"/>
        <dbReference type="ChEBI" id="CHEBI:59789"/>
        <dbReference type="ChEBI" id="CHEBI:65315"/>
        <dbReference type="ChEBI" id="CHEBI:74502"/>
        <dbReference type="EC" id="2.1.1.193"/>
    </reaction>
</comment>
<evidence type="ECO:0000256" key="5">
    <source>
        <dbReference type="ARBA" id="ARBA00022552"/>
    </source>
</evidence>
<organism evidence="13">
    <name type="scientific">freshwater metagenome</name>
    <dbReference type="NCBI Taxonomy" id="449393"/>
    <lineage>
        <taxon>unclassified sequences</taxon>
        <taxon>metagenomes</taxon>
        <taxon>ecological metagenomes</taxon>
    </lineage>
</organism>
<dbReference type="GO" id="GO:0070042">
    <property type="term" value="F:rRNA (uridine-N3-)-methyltransferase activity"/>
    <property type="evidence" value="ECO:0007669"/>
    <property type="project" value="TreeGrafter"/>
</dbReference>
<dbReference type="EMBL" id="CAEZTI010000039">
    <property type="protein sequence ID" value="CAB4559710.1"/>
    <property type="molecule type" value="Genomic_DNA"/>
</dbReference>
<dbReference type="InterPro" id="IPR046886">
    <property type="entry name" value="RsmE_MTase_dom"/>
</dbReference>
<dbReference type="InterPro" id="IPR006700">
    <property type="entry name" value="RsmE"/>
</dbReference>
<accession>A0A6J6D6Z2</accession>
<dbReference type="PANTHER" id="PTHR30027:SF3">
    <property type="entry name" value="16S RRNA (URACIL(1498)-N(3))-METHYLTRANSFERASE"/>
    <property type="match status" value="1"/>
</dbReference>
<dbReference type="SUPFAM" id="SSF88697">
    <property type="entry name" value="PUA domain-like"/>
    <property type="match status" value="1"/>
</dbReference>
<evidence type="ECO:0000256" key="10">
    <source>
        <dbReference type="ARBA" id="ARBA00047944"/>
    </source>
</evidence>
<reference evidence="13" key="1">
    <citation type="submission" date="2020-05" db="EMBL/GenBank/DDBJ databases">
        <authorList>
            <person name="Chiriac C."/>
            <person name="Salcher M."/>
            <person name="Ghai R."/>
            <person name="Kavagutti S V."/>
        </authorList>
    </citation>
    <scope>NUCLEOTIDE SEQUENCE</scope>
</reference>
<protein>
    <recommendedName>
        <fullName evidence="3">16S rRNA (uracil(1498)-N(3))-methyltransferase</fullName>
        <ecNumber evidence="3">2.1.1.193</ecNumber>
    </recommendedName>
</protein>
<dbReference type="Pfam" id="PF04452">
    <property type="entry name" value="Methyltrans_RNA"/>
    <property type="match status" value="1"/>
</dbReference>
<gene>
    <name evidence="13" type="ORF">UFOPK1619_00311</name>
</gene>
<comment type="similarity">
    <text evidence="2">Belongs to the RNA methyltransferase RsmE family.</text>
</comment>
<keyword evidence="8" id="KW-0949">S-adenosyl-L-methionine</keyword>
<evidence type="ECO:0000256" key="4">
    <source>
        <dbReference type="ARBA" id="ARBA00022490"/>
    </source>
</evidence>
<dbReference type="AlphaFoldDB" id="A0A6J6D6Z2"/>
<dbReference type="EC" id="2.1.1.193" evidence="3"/>
<keyword evidence="5" id="KW-0698">rRNA processing</keyword>
<dbReference type="Gene3D" id="3.40.1280.10">
    <property type="match status" value="1"/>
</dbReference>